<keyword evidence="3" id="KW-1185">Reference proteome</keyword>
<evidence type="ECO:0000313" key="2">
    <source>
        <dbReference type="EMBL" id="KIK23641.1"/>
    </source>
</evidence>
<dbReference type="Proteomes" id="UP000054018">
    <property type="component" value="Unassembled WGS sequence"/>
</dbReference>
<evidence type="ECO:0000313" key="3">
    <source>
        <dbReference type="Proteomes" id="UP000054018"/>
    </source>
</evidence>
<dbReference type="HOGENOM" id="CLU_2441718_0_0_1"/>
<reference evidence="2 3" key="1">
    <citation type="submission" date="2014-04" db="EMBL/GenBank/DDBJ databases">
        <authorList>
            <consortium name="DOE Joint Genome Institute"/>
            <person name="Kuo A."/>
            <person name="Kohler A."/>
            <person name="Costa M.D."/>
            <person name="Nagy L.G."/>
            <person name="Floudas D."/>
            <person name="Copeland A."/>
            <person name="Barry K.W."/>
            <person name="Cichocki N."/>
            <person name="Veneault-Fourrey C."/>
            <person name="LaButti K."/>
            <person name="Lindquist E.A."/>
            <person name="Lipzen A."/>
            <person name="Lundell T."/>
            <person name="Morin E."/>
            <person name="Murat C."/>
            <person name="Sun H."/>
            <person name="Tunlid A."/>
            <person name="Henrissat B."/>
            <person name="Grigoriev I.V."/>
            <person name="Hibbett D.S."/>
            <person name="Martin F."/>
            <person name="Nordberg H.P."/>
            <person name="Cantor M.N."/>
            <person name="Hua S.X."/>
        </authorList>
    </citation>
    <scope>NUCLEOTIDE SEQUENCE [LARGE SCALE GENOMIC DNA]</scope>
    <source>
        <strain evidence="2 3">441</strain>
    </source>
</reference>
<dbReference type="EMBL" id="KN833724">
    <property type="protein sequence ID" value="KIK23641.1"/>
    <property type="molecule type" value="Genomic_DNA"/>
</dbReference>
<proteinExistence type="predicted"/>
<evidence type="ECO:0000256" key="1">
    <source>
        <dbReference type="SAM" id="MobiDB-lite"/>
    </source>
</evidence>
<accession>A0A0C9Z3H9</accession>
<protein>
    <submittedName>
        <fullName evidence="2">Uncharacterized protein</fullName>
    </submittedName>
</protein>
<gene>
    <name evidence="2" type="ORF">PISMIDRAFT_679085</name>
</gene>
<dbReference type="AlphaFoldDB" id="A0A0C9Z3H9"/>
<organism evidence="2 3">
    <name type="scientific">Pisolithus microcarpus 441</name>
    <dbReference type="NCBI Taxonomy" id="765257"/>
    <lineage>
        <taxon>Eukaryota</taxon>
        <taxon>Fungi</taxon>
        <taxon>Dikarya</taxon>
        <taxon>Basidiomycota</taxon>
        <taxon>Agaricomycotina</taxon>
        <taxon>Agaricomycetes</taxon>
        <taxon>Agaricomycetidae</taxon>
        <taxon>Boletales</taxon>
        <taxon>Sclerodermatineae</taxon>
        <taxon>Pisolithaceae</taxon>
        <taxon>Pisolithus</taxon>
    </lineage>
</organism>
<sequence length="90" mass="9798">MGVPYSLQHPLTTPKPKNTAWDNPPVPAGACTWQPANAPVTSQPLQQHTSPPSTCTSNCLLSVTEAVQFHTHLCKVQSTHHYISNVMEPL</sequence>
<feature type="region of interest" description="Disordered" evidence="1">
    <location>
        <begin position="1"/>
        <end position="27"/>
    </location>
</feature>
<name>A0A0C9Z3H9_9AGAM</name>
<reference evidence="3" key="2">
    <citation type="submission" date="2015-01" db="EMBL/GenBank/DDBJ databases">
        <title>Evolutionary Origins and Diversification of the Mycorrhizal Mutualists.</title>
        <authorList>
            <consortium name="DOE Joint Genome Institute"/>
            <consortium name="Mycorrhizal Genomics Consortium"/>
            <person name="Kohler A."/>
            <person name="Kuo A."/>
            <person name="Nagy L.G."/>
            <person name="Floudas D."/>
            <person name="Copeland A."/>
            <person name="Barry K.W."/>
            <person name="Cichocki N."/>
            <person name="Veneault-Fourrey C."/>
            <person name="LaButti K."/>
            <person name="Lindquist E.A."/>
            <person name="Lipzen A."/>
            <person name="Lundell T."/>
            <person name="Morin E."/>
            <person name="Murat C."/>
            <person name="Riley R."/>
            <person name="Ohm R."/>
            <person name="Sun H."/>
            <person name="Tunlid A."/>
            <person name="Henrissat B."/>
            <person name="Grigoriev I.V."/>
            <person name="Hibbett D.S."/>
            <person name="Martin F."/>
        </authorList>
    </citation>
    <scope>NUCLEOTIDE SEQUENCE [LARGE SCALE GENOMIC DNA]</scope>
    <source>
        <strain evidence="3">441</strain>
    </source>
</reference>